<keyword evidence="1" id="KW-0812">Transmembrane</keyword>
<dbReference type="AlphaFoldDB" id="A0AA38S9S3"/>
<comment type="caution">
    <text evidence="2">The sequence shown here is derived from an EMBL/GenBank/DDBJ whole genome shotgun (WGS) entry which is preliminary data.</text>
</comment>
<keyword evidence="3" id="KW-1185">Reference proteome</keyword>
<keyword evidence="1" id="KW-0472">Membrane</keyword>
<dbReference type="PANTHER" id="PTHR31170:SF25">
    <property type="entry name" value="BNAA09G04570D PROTEIN"/>
    <property type="match status" value="1"/>
</dbReference>
<proteinExistence type="predicted"/>
<protein>
    <submittedName>
        <fullName evidence="2">Uncharacterized protein</fullName>
    </submittedName>
</protein>
<dbReference type="Pfam" id="PF03140">
    <property type="entry name" value="DUF247"/>
    <property type="match status" value="1"/>
</dbReference>
<feature type="transmembrane region" description="Helical" evidence="1">
    <location>
        <begin position="457"/>
        <end position="482"/>
    </location>
</feature>
<name>A0AA38S9S3_9ASTR</name>
<sequence>MKRHIHPCLLCVAPSLEVSLIVRLPFLMIEDADVIQISNGKQVLGIETDPVEEAIYRTIETDLAQHQETQHHSHEFSPSIYRVLRNLRDVSPDSYTPRVVSLGPFHKGAENLKKAERYKLSCVLDLFGHLESTREQRLKACIRMMHAKLPRIKASYEGDTMSYDDHEFAKMMVVDACFIINFVYNYRSSNNSGTIINETRLLNLHVHQDLVLLENQIPFFVLQDVFECTIGVSAPGASLVNLFLSFLKVMNPFTRELVLDGTGTNHDHILGLLHKCYQHQHPDADAFSAYMGTPPNWSIRDLGWAGVQFRPNPYFSGDSEGVLSMKFQPYVRHACGWLRAGKRILSMPMLRIGVPTELILRNLIAYEQCSPAVPHPVTSYVVAMGSLLQTKDDFVMAIREGIVGSSFGSIEQVSSIFSSLCKEVMVKDFSYLKEWRQLDDFYNSFWPKNMARLRSTYPWSSIGILSVSGIILFGLTAVQTYFTVRPL</sequence>
<evidence type="ECO:0000313" key="3">
    <source>
        <dbReference type="Proteomes" id="UP001172457"/>
    </source>
</evidence>
<gene>
    <name evidence="2" type="ORF">OSB04_030942</name>
</gene>
<keyword evidence="1" id="KW-1133">Transmembrane helix</keyword>
<dbReference type="Proteomes" id="UP001172457">
    <property type="component" value="Chromosome 8"/>
</dbReference>
<dbReference type="InterPro" id="IPR004158">
    <property type="entry name" value="DUF247_pln"/>
</dbReference>
<reference evidence="2" key="1">
    <citation type="submission" date="2023-03" db="EMBL/GenBank/DDBJ databases">
        <title>Chromosome-scale reference genome and RAD-based genetic map of yellow starthistle (Centaurea solstitialis) reveal putative structural variation and QTLs associated with invader traits.</title>
        <authorList>
            <person name="Reatini B."/>
            <person name="Cang F.A."/>
            <person name="Jiang Q."/>
            <person name="Mckibben M.T.W."/>
            <person name="Barker M.S."/>
            <person name="Rieseberg L.H."/>
            <person name="Dlugosch K.M."/>
        </authorList>
    </citation>
    <scope>NUCLEOTIDE SEQUENCE</scope>
    <source>
        <strain evidence="2">CAN-66</strain>
        <tissue evidence="2">Leaf</tissue>
    </source>
</reference>
<accession>A0AA38S9S3</accession>
<dbReference type="PANTHER" id="PTHR31170">
    <property type="entry name" value="BNAC04G53230D PROTEIN"/>
    <property type="match status" value="1"/>
</dbReference>
<organism evidence="2 3">
    <name type="scientific">Centaurea solstitialis</name>
    <name type="common">yellow star-thistle</name>
    <dbReference type="NCBI Taxonomy" id="347529"/>
    <lineage>
        <taxon>Eukaryota</taxon>
        <taxon>Viridiplantae</taxon>
        <taxon>Streptophyta</taxon>
        <taxon>Embryophyta</taxon>
        <taxon>Tracheophyta</taxon>
        <taxon>Spermatophyta</taxon>
        <taxon>Magnoliopsida</taxon>
        <taxon>eudicotyledons</taxon>
        <taxon>Gunneridae</taxon>
        <taxon>Pentapetalae</taxon>
        <taxon>asterids</taxon>
        <taxon>campanulids</taxon>
        <taxon>Asterales</taxon>
        <taxon>Asteraceae</taxon>
        <taxon>Carduoideae</taxon>
        <taxon>Cardueae</taxon>
        <taxon>Centaureinae</taxon>
        <taxon>Centaurea</taxon>
    </lineage>
</organism>
<dbReference type="EMBL" id="JARYMX010000008">
    <property type="protein sequence ID" value="KAJ9538209.1"/>
    <property type="molecule type" value="Genomic_DNA"/>
</dbReference>
<evidence type="ECO:0000256" key="1">
    <source>
        <dbReference type="SAM" id="Phobius"/>
    </source>
</evidence>
<evidence type="ECO:0000313" key="2">
    <source>
        <dbReference type="EMBL" id="KAJ9538209.1"/>
    </source>
</evidence>